<reference evidence="3" key="1">
    <citation type="journal article" date="2016" name="Nat. Genet.">
        <title>A high-quality carrot genome assembly provides new insights into carotenoid accumulation and asterid genome evolution.</title>
        <authorList>
            <person name="Iorizzo M."/>
            <person name="Ellison S."/>
            <person name="Senalik D."/>
            <person name="Zeng P."/>
            <person name="Satapoomin P."/>
            <person name="Huang J."/>
            <person name="Bowman M."/>
            <person name="Iovene M."/>
            <person name="Sanseverino W."/>
            <person name="Cavagnaro P."/>
            <person name="Yildiz M."/>
            <person name="Macko-Podgorni A."/>
            <person name="Moranska E."/>
            <person name="Grzebelus E."/>
            <person name="Grzebelus D."/>
            <person name="Ashrafi H."/>
            <person name="Zheng Z."/>
            <person name="Cheng S."/>
            <person name="Spooner D."/>
            <person name="Van Deynze A."/>
            <person name="Simon P."/>
        </authorList>
    </citation>
    <scope>NUCLEOTIDE SEQUENCE</scope>
    <source>
        <tissue evidence="3">Leaf</tissue>
    </source>
</reference>
<proteinExistence type="predicted"/>
<feature type="region of interest" description="Disordered" evidence="1">
    <location>
        <begin position="1"/>
        <end position="21"/>
    </location>
</feature>
<dbReference type="Proteomes" id="UP000077755">
    <property type="component" value="Chromosome 7"/>
</dbReference>
<dbReference type="InterPro" id="IPR036047">
    <property type="entry name" value="F-box-like_dom_sf"/>
</dbReference>
<evidence type="ECO:0000259" key="2">
    <source>
        <dbReference type="SMART" id="SM00256"/>
    </source>
</evidence>
<feature type="compositionally biased region" description="Polar residues" evidence="1">
    <location>
        <begin position="1"/>
        <end position="12"/>
    </location>
</feature>
<keyword evidence="4" id="KW-1185">Reference proteome</keyword>
<accession>A0AAF0XJJ1</accession>
<dbReference type="InterPro" id="IPR001810">
    <property type="entry name" value="F-box_dom"/>
</dbReference>
<protein>
    <recommendedName>
        <fullName evidence="2">F-box domain-containing protein</fullName>
    </recommendedName>
</protein>
<dbReference type="Pfam" id="PF03478">
    <property type="entry name" value="Beta-prop_KIB1-4"/>
    <property type="match status" value="1"/>
</dbReference>
<gene>
    <name evidence="3" type="ORF">DCAR_0728828</name>
</gene>
<dbReference type="SMART" id="SM00256">
    <property type="entry name" value="FBOX"/>
    <property type="match status" value="1"/>
</dbReference>
<dbReference type="EMBL" id="CP093349">
    <property type="protein sequence ID" value="WOH09371.1"/>
    <property type="molecule type" value="Genomic_DNA"/>
</dbReference>
<evidence type="ECO:0000256" key="1">
    <source>
        <dbReference type="SAM" id="MobiDB-lite"/>
    </source>
</evidence>
<dbReference type="InterPro" id="IPR005174">
    <property type="entry name" value="KIB1-4_b-propeller"/>
</dbReference>
<dbReference type="Pfam" id="PF12937">
    <property type="entry name" value="F-box-like"/>
    <property type="match status" value="1"/>
</dbReference>
<organism evidence="3 4">
    <name type="scientific">Daucus carota subsp. sativus</name>
    <name type="common">Carrot</name>
    <dbReference type="NCBI Taxonomy" id="79200"/>
    <lineage>
        <taxon>Eukaryota</taxon>
        <taxon>Viridiplantae</taxon>
        <taxon>Streptophyta</taxon>
        <taxon>Embryophyta</taxon>
        <taxon>Tracheophyta</taxon>
        <taxon>Spermatophyta</taxon>
        <taxon>Magnoliopsida</taxon>
        <taxon>eudicotyledons</taxon>
        <taxon>Gunneridae</taxon>
        <taxon>Pentapetalae</taxon>
        <taxon>asterids</taxon>
        <taxon>campanulids</taxon>
        <taxon>Apiales</taxon>
        <taxon>Apiaceae</taxon>
        <taxon>Apioideae</taxon>
        <taxon>Scandiceae</taxon>
        <taxon>Daucinae</taxon>
        <taxon>Daucus</taxon>
        <taxon>Daucus sect. Daucus</taxon>
    </lineage>
</organism>
<dbReference type="SUPFAM" id="SSF81383">
    <property type="entry name" value="F-box domain"/>
    <property type="match status" value="1"/>
</dbReference>
<reference evidence="3" key="2">
    <citation type="submission" date="2022-03" db="EMBL/GenBank/DDBJ databases">
        <title>Draft title - Genomic analysis of global carrot germplasm unveils the trajectory of domestication and the origin of high carotenoid orange carrot.</title>
        <authorList>
            <person name="Iorizzo M."/>
            <person name="Ellison S."/>
            <person name="Senalik D."/>
            <person name="Macko-Podgorni A."/>
            <person name="Grzebelus D."/>
            <person name="Bostan H."/>
            <person name="Rolling W."/>
            <person name="Curaba J."/>
            <person name="Simon P."/>
        </authorList>
    </citation>
    <scope>NUCLEOTIDE SEQUENCE</scope>
    <source>
        <tissue evidence="3">Leaf</tissue>
    </source>
</reference>
<feature type="domain" description="F-box" evidence="2">
    <location>
        <begin position="32"/>
        <end position="71"/>
    </location>
</feature>
<evidence type="ECO:0000313" key="4">
    <source>
        <dbReference type="Proteomes" id="UP000077755"/>
    </source>
</evidence>
<evidence type="ECO:0000313" key="3">
    <source>
        <dbReference type="EMBL" id="WOH09371.1"/>
    </source>
</evidence>
<name>A0AAF0XJJ1_DAUCS</name>
<dbReference type="PANTHER" id="PTHR45463">
    <property type="entry name" value="OS09G0392200 PROTEIN"/>
    <property type="match status" value="1"/>
</dbReference>
<dbReference type="Gene3D" id="1.20.1280.50">
    <property type="match status" value="1"/>
</dbReference>
<dbReference type="PANTHER" id="PTHR45463:SF8">
    <property type="entry name" value="OS09G0392200 PROTEIN"/>
    <property type="match status" value="1"/>
</dbReference>
<dbReference type="AlphaFoldDB" id="A0AAF0XJJ1"/>
<sequence>MNAETTSMLSNTRLRKKSTRNDSRHRAWASLLPELLIQILMKLGIVELLACAGVCKEWRSVTKDHRSTLLQNQKPLALVVSKFAKRGCFLHNIFDGTRYKTLLPNFSSRWLMGFSCGYLIMQSHRNITLKHLITRHEIIFPEVPVLKRHISKAILFYSEKVSENLLIAVNKLYWQVYVSLTSRPEWHWIALIGCRNELVDMAYFDGNILVLNKDAGIGELKLQYQSLNTDGTTLKARKRVKFFNVRINYPAEWELSPFCLVPTSDQLFMVSHVGQTISPPMLVHRLDRARKEWIQVNDLGEDALFISEGSCALVKPAKWGGRSNCIYVLSKLSNELSMYLLNTDNRFWHSSVIQEEGSNLQPHFWYFPHQIDDQNKVHCLEEVMN</sequence>